<sequence>MQILMGLIGMVALLAIAVLLSNNRKAINLRTVLGAWIIQVGIGALILYVPAGARRY</sequence>
<keyword evidence="1" id="KW-1133">Transmembrane helix</keyword>
<dbReference type="Pfam" id="PF01773">
    <property type="entry name" value="Nucleos_tra2_N"/>
    <property type="match status" value="1"/>
</dbReference>
<gene>
    <name evidence="3" type="primary">psuT</name>
    <name evidence="3" type="ORF">NCTC5050_06784</name>
</gene>
<reference evidence="3 4" key="1">
    <citation type="submission" date="2018-06" db="EMBL/GenBank/DDBJ databases">
        <authorList>
            <consortium name="Pathogen Informatics"/>
            <person name="Doyle S."/>
        </authorList>
    </citation>
    <scope>NUCLEOTIDE SEQUENCE [LARGE SCALE GENOMIC DNA]</scope>
    <source>
        <strain evidence="3 4">NCTC5050</strain>
    </source>
</reference>
<protein>
    <submittedName>
        <fullName evidence="3">Nucleoside permease NupC</fullName>
    </submittedName>
</protein>
<evidence type="ECO:0000256" key="1">
    <source>
        <dbReference type="SAM" id="Phobius"/>
    </source>
</evidence>
<dbReference type="InterPro" id="IPR002668">
    <property type="entry name" value="CNT_N_dom"/>
</dbReference>
<name>A0A378C458_KLEPO</name>
<dbReference type="Proteomes" id="UP000255382">
    <property type="component" value="Unassembled WGS sequence"/>
</dbReference>
<dbReference type="EMBL" id="UGLZ01000005">
    <property type="protein sequence ID" value="STV59875.1"/>
    <property type="molecule type" value="Genomic_DNA"/>
</dbReference>
<feature type="domain" description="Concentrative nucleoside transporter N-terminal" evidence="2">
    <location>
        <begin position="8"/>
        <end position="53"/>
    </location>
</feature>
<proteinExistence type="predicted"/>
<keyword evidence="4" id="KW-1185">Reference proteome</keyword>
<feature type="transmembrane region" description="Helical" evidence="1">
    <location>
        <begin position="33"/>
        <end position="51"/>
    </location>
</feature>
<evidence type="ECO:0000259" key="2">
    <source>
        <dbReference type="Pfam" id="PF01773"/>
    </source>
</evidence>
<dbReference type="AlphaFoldDB" id="A0A378C458"/>
<evidence type="ECO:0000313" key="4">
    <source>
        <dbReference type="Proteomes" id="UP000255382"/>
    </source>
</evidence>
<keyword evidence="1" id="KW-0812">Transmembrane</keyword>
<evidence type="ECO:0000313" key="3">
    <source>
        <dbReference type="EMBL" id="STV59875.1"/>
    </source>
</evidence>
<accession>A0A378C458</accession>
<keyword evidence="1" id="KW-0472">Membrane</keyword>
<organism evidence="3 4">
    <name type="scientific">Klebsiella pneumoniae subsp. ozaenae</name>
    <dbReference type="NCBI Taxonomy" id="574"/>
    <lineage>
        <taxon>Bacteria</taxon>
        <taxon>Pseudomonadati</taxon>
        <taxon>Pseudomonadota</taxon>
        <taxon>Gammaproteobacteria</taxon>
        <taxon>Enterobacterales</taxon>
        <taxon>Enterobacteriaceae</taxon>
        <taxon>Klebsiella/Raoultella group</taxon>
        <taxon>Klebsiella</taxon>
        <taxon>Klebsiella pneumoniae complex</taxon>
    </lineage>
</organism>